<keyword evidence="1" id="KW-0808">Transferase</keyword>
<dbReference type="InterPro" id="IPR023606">
    <property type="entry name" value="CoA-Trfase_III_dom_1_sf"/>
</dbReference>
<accession>A0A1X7DJ05</accession>
<dbReference type="RefSeq" id="WP_233211923.1">
    <property type="nucleotide sequence ID" value="NZ_BSQD01000003.1"/>
</dbReference>
<dbReference type="InterPro" id="IPR003673">
    <property type="entry name" value="CoA-Trfase_fam_III"/>
</dbReference>
<dbReference type="Proteomes" id="UP000192911">
    <property type="component" value="Unassembled WGS sequence"/>
</dbReference>
<dbReference type="InterPro" id="IPR044855">
    <property type="entry name" value="CoA-Trfase_III_dom3_sf"/>
</dbReference>
<reference evidence="2" key="1">
    <citation type="submission" date="2017-04" db="EMBL/GenBank/DDBJ databases">
        <authorList>
            <person name="Varghese N."/>
            <person name="Submissions S."/>
        </authorList>
    </citation>
    <scope>NUCLEOTIDE SEQUENCE [LARGE SCALE GENOMIC DNA]</scope>
    <source>
        <strain evidence="2">Ballard 720</strain>
    </source>
</reference>
<name>A0A1X7DJ05_TRICW</name>
<evidence type="ECO:0000313" key="1">
    <source>
        <dbReference type="EMBL" id="SMF16524.1"/>
    </source>
</evidence>
<dbReference type="Gene3D" id="3.30.1540.10">
    <property type="entry name" value="formyl-coa transferase, domain 3"/>
    <property type="match status" value="1"/>
</dbReference>
<protein>
    <submittedName>
        <fullName evidence="1">Crotonobetainyl-CoA:carnitine CoA-transferase CaiB</fullName>
    </submittedName>
</protein>
<dbReference type="EMBL" id="FXAH01000003">
    <property type="protein sequence ID" value="SMF16524.1"/>
    <property type="molecule type" value="Genomic_DNA"/>
</dbReference>
<dbReference type="InterPro" id="IPR050509">
    <property type="entry name" value="CoA-transferase_III"/>
</dbReference>
<dbReference type="GeneID" id="95548486"/>
<dbReference type="AlphaFoldDB" id="A0A1X7DJ05"/>
<keyword evidence="2" id="KW-1185">Reference proteome</keyword>
<dbReference type="Gene3D" id="3.40.50.10540">
    <property type="entry name" value="Crotonobetainyl-coa:carnitine coa-transferase, domain 1"/>
    <property type="match status" value="1"/>
</dbReference>
<dbReference type="PANTHER" id="PTHR48228:SF5">
    <property type="entry name" value="ALPHA-METHYLACYL-COA RACEMASE"/>
    <property type="match status" value="1"/>
</dbReference>
<dbReference type="Pfam" id="PF02515">
    <property type="entry name" value="CoA_transf_3"/>
    <property type="match status" value="1"/>
</dbReference>
<organism evidence="1 2">
    <name type="scientific">Trinickia caryophylli</name>
    <name type="common">Paraburkholderia caryophylli</name>
    <dbReference type="NCBI Taxonomy" id="28094"/>
    <lineage>
        <taxon>Bacteria</taxon>
        <taxon>Pseudomonadati</taxon>
        <taxon>Pseudomonadota</taxon>
        <taxon>Betaproteobacteria</taxon>
        <taxon>Burkholderiales</taxon>
        <taxon>Burkholderiaceae</taxon>
        <taxon>Trinickia</taxon>
    </lineage>
</organism>
<dbReference type="SUPFAM" id="SSF89796">
    <property type="entry name" value="CoA-transferase family III (CaiB/BaiF)"/>
    <property type="match status" value="1"/>
</dbReference>
<sequence>MTTDAPLQGLRVLDLTRLLPGPVATLRLAELGADVLKIEEPGAGDGARAMMQTPADKAAGKPSAFYRLVNRGKRETRLDLKTETGSTVLRALVRESHVLVESFRPGVMARLGLDYARLAVINPKLVYCAITGYGVQGPYAQRPGHDINYLAYAGVLDQIRAADGTPVVPNIQIADLLGGAASAVTRILAALWQVSRGGPGTFIDVSMTHAVREYDFVARAMHAGEPASGAMARGRDATATPQPPGHGLLQGGAPCYNVYRTADDRWLAVGALELKFWERLCRALGREDWTSRHWTLGQAIGGPDASALKAELAARFAGAPLATWLELLEPLDCCVSPILTPEEARTHLLFRAPEGDEQMD</sequence>
<gene>
    <name evidence="1" type="ORF">SAMN06295900_103303</name>
</gene>
<proteinExistence type="predicted"/>
<dbReference type="PANTHER" id="PTHR48228">
    <property type="entry name" value="SUCCINYL-COA--D-CITRAMALATE COA-TRANSFERASE"/>
    <property type="match status" value="1"/>
</dbReference>
<evidence type="ECO:0000313" key="2">
    <source>
        <dbReference type="Proteomes" id="UP000192911"/>
    </source>
</evidence>
<dbReference type="GO" id="GO:0016740">
    <property type="term" value="F:transferase activity"/>
    <property type="evidence" value="ECO:0007669"/>
    <property type="project" value="UniProtKB-KW"/>
</dbReference>
<dbReference type="STRING" id="28094.SAMN06295900_103303"/>